<dbReference type="SUPFAM" id="SSF58113">
    <property type="entry name" value="Apolipoprotein A-I"/>
    <property type="match status" value="1"/>
</dbReference>
<evidence type="ECO:0000256" key="1">
    <source>
        <dbReference type="ARBA" id="ARBA00004498"/>
    </source>
</evidence>
<keyword evidence="11" id="KW-0345">HDL</keyword>
<evidence type="ECO:0000256" key="7">
    <source>
        <dbReference type="ARBA" id="ARBA00022530"/>
    </source>
</evidence>
<keyword evidence="9" id="KW-0677">Repeat</keyword>
<accession>A0ABI7Y5R7</accession>
<sequence length="519" mass="57972">MGLESREGFQNRGARQILSTRGRGGQTTSGRCWGVPVPRRALGPALRGQREEELPHPLSVCPRPLPHPSLSINHVYKLWKNRDILQKKKKSQQKIYMKKSGIGGLCFPPCSPSCPVRPDGPYSGQQGAPRAGGWKPADGEGAPAWPEITHPPRDLCDFCRHITGLPSPGGLALAVTQPGLAWPEWPRKTVPASWSHRDDVSMQGLGHKLGLRGPFGFQKGQRMVGRSALSEATPGFQHLERLENQSAVPEGMKGFWASGERLWLWPGQSRLQVSSIGGEEEVLNTQVTQELTVLMEETMKEVKAYREELEEQLGPMASETQARVAKELQAAQARLGSDMEDVRNRLAQYRSEVQAMLGQSAEELRGRLASHLRKLRKRLLRDAEDLHKRLAVYRAGVREGAERSVSSIRERFWPLVEQARARNANVAAVAAQPLRERAEALGQQLRGRLDEVREQVAEMRVKMEEQADQMRQQAEAFQARLKSWFEPLVQDMQRQWAGLVEKLQAAVGTSPTTAPVEKQ</sequence>
<evidence type="ECO:0000256" key="6">
    <source>
        <dbReference type="ARBA" id="ARBA00022525"/>
    </source>
</evidence>
<feature type="region of interest" description="Disordered" evidence="17">
    <location>
        <begin position="121"/>
        <end position="140"/>
    </location>
</feature>
<feature type="region of interest" description="Disordered" evidence="17">
    <location>
        <begin position="1"/>
        <end position="34"/>
    </location>
</feature>
<evidence type="ECO:0000256" key="3">
    <source>
        <dbReference type="ARBA" id="ARBA00008788"/>
    </source>
</evidence>
<proteinExistence type="inferred from homology"/>
<dbReference type="InterPro" id="IPR000074">
    <property type="entry name" value="ApoA_E"/>
</dbReference>
<evidence type="ECO:0000256" key="17">
    <source>
        <dbReference type="SAM" id="MobiDB-lite"/>
    </source>
</evidence>
<reference evidence="18" key="2">
    <citation type="submission" date="2025-08" db="UniProtKB">
        <authorList>
            <consortium name="Ensembl"/>
        </authorList>
    </citation>
    <scope>IDENTIFICATION</scope>
    <source>
        <strain evidence="18">breed Abyssinian</strain>
    </source>
</reference>
<keyword evidence="6" id="KW-0964">Secreted</keyword>
<keyword evidence="16" id="KW-0175">Coiled coil</keyword>
<dbReference type="Ensembl" id="ENSFCTT00005042373.1">
    <property type="protein sequence ID" value="ENSFCTP00005030123.1"/>
    <property type="gene ID" value="ENSFCTG00005014841.1"/>
</dbReference>
<evidence type="ECO:0000256" key="5">
    <source>
        <dbReference type="ARBA" id="ARBA00022513"/>
    </source>
</evidence>
<evidence type="ECO:0000256" key="8">
    <source>
        <dbReference type="ARBA" id="ARBA00022674"/>
    </source>
</evidence>
<evidence type="ECO:0000256" key="10">
    <source>
        <dbReference type="ARBA" id="ARBA00022753"/>
    </source>
</evidence>
<evidence type="ECO:0000256" key="16">
    <source>
        <dbReference type="SAM" id="Coils"/>
    </source>
</evidence>
<name>A0ABI7Y5R7_FELCA</name>
<keyword evidence="7" id="KW-0272">Extracellular matrix</keyword>
<feature type="coiled-coil region" evidence="16">
    <location>
        <begin position="288"/>
        <end position="359"/>
    </location>
</feature>
<dbReference type="Gene3D" id="1.20.120.20">
    <property type="entry name" value="Apolipoprotein"/>
    <property type="match status" value="2"/>
</dbReference>
<dbReference type="PANTHER" id="PTHR18976:SF2">
    <property type="entry name" value="APOLIPOPROTEIN E"/>
    <property type="match status" value="1"/>
</dbReference>
<protein>
    <recommendedName>
        <fullName evidence="4">Apolipoprotein E</fullName>
    </recommendedName>
</protein>
<evidence type="ECO:0000313" key="18">
    <source>
        <dbReference type="Ensembl" id="ENSFCTP00005030123.1"/>
    </source>
</evidence>
<evidence type="ECO:0000256" key="12">
    <source>
        <dbReference type="ARBA" id="ARBA00023121"/>
    </source>
</evidence>
<comment type="subunit">
    <text evidence="15">Homotetramer. May interact with ABCA1; functionally associated with ABCA1 in the biogenesis of HDLs. May interact with APP/A4 amyloid-beta peptide; the interaction is extremely stable in vitro but its physiological significance is unclear. May interact with MAPT. May interact with MAP2. In the cerebrospinal fluid, interacts with secreted SORL1. Interacts with PMEL; this allows the loading of PMEL luminal fragment on ILVs to induce fibril nucleation.</text>
</comment>
<keyword evidence="8" id="KW-0358">Heparin-binding</keyword>
<dbReference type="PANTHER" id="PTHR18976">
    <property type="entry name" value="APOLIPOPROTEIN"/>
    <property type="match status" value="1"/>
</dbReference>
<reference evidence="18 19" key="1">
    <citation type="submission" date="2021-02" db="EMBL/GenBank/DDBJ databases">
        <title>Safari Cat Assemblies.</title>
        <authorList>
            <person name="Bredemeyer K.R."/>
            <person name="Murphy W.J."/>
        </authorList>
    </citation>
    <scope>NUCLEOTIDE SEQUENCE [LARGE SCALE GENOMIC DNA]</scope>
</reference>
<evidence type="ECO:0000256" key="4">
    <source>
        <dbReference type="ARBA" id="ARBA00019891"/>
    </source>
</evidence>
<dbReference type="GeneTree" id="ENSGT00950000182929"/>
<evidence type="ECO:0000256" key="14">
    <source>
        <dbReference type="ARBA" id="ARBA00034305"/>
    </source>
</evidence>
<evidence type="ECO:0000256" key="11">
    <source>
        <dbReference type="ARBA" id="ARBA00022850"/>
    </source>
</evidence>
<reference evidence="18" key="3">
    <citation type="submission" date="2025-09" db="UniProtKB">
        <authorList>
            <consortium name="Ensembl"/>
        </authorList>
    </citation>
    <scope>IDENTIFICATION</scope>
    <source>
        <strain evidence="18">breed Abyssinian</strain>
    </source>
</reference>
<evidence type="ECO:0000256" key="2">
    <source>
        <dbReference type="ARBA" id="ARBA00004559"/>
    </source>
</evidence>
<keyword evidence="19" id="KW-1185">Reference proteome</keyword>
<keyword evidence="5" id="KW-0162">Chylomicron</keyword>
<keyword evidence="13" id="KW-0850">VLDL</keyword>
<evidence type="ECO:0000256" key="15">
    <source>
        <dbReference type="ARBA" id="ARBA00034326"/>
    </source>
</evidence>
<organism evidence="18 19">
    <name type="scientific">Felis catus</name>
    <name type="common">Cat</name>
    <name type="synonym">Felis silvestris catus</name>
    <dbReference type="NCBI Taxonomy" id="9685"/>
    <lineage>
        <taxon>Eukaryota</taxon>
        <taxon>Metazoa</taxon>
        <taxon>Chordata</taxon>
        <taxon>Craniata</taxon>
        <taxon>Vertebrata</taxon>
        <taxon>Euteleostomi</taxon>
        <taxon>Mammalia</taxon>
        <taxon>Eutheria</taxon>
        <taxon>Laurasiatheria</taxon>
        <taxon>Carnivora</taxon>
        <taxon>Feliformia</taxon>
        <taxon>Felidae</taxon>
        <taxon>Felinae</taxon>
        <taxon>Felis</taxon>
    </lineage>
</organism>
<evidence type="ECO:0000256" key="13">
    <source>
        <dbReference type="ARBA" id="ARBA00023313"/>
    </source>
</evidence>
<comment type="subcellular location">
    <subcellularLocation>
        <location evidence="2">Endosome</location>
        <location evidence="2">Multivesicular body</location>
    </subcellularLocation>
    <subcellularLocation>
        <location evidence="14">Extracellular vesicle</location>
    </subcellularLocation>
    <subcellularLocation>
        <location evidence="1">Secreted</location>
        <location evidence="1">Extracellular space</location>
        <location evidence="1">Extracellular matrix</location>
    </subcellularLocation>
</comment>
<gene>
    <name evidence="18" type="primary">NOP53</name>
</gene>
<dbReference type="Proteomes" id="UP000823872">
    <property type="component" value="Chromosome E2"/>
</dbReference>
<evidence type="ECO:0000313" key="19">
    <source>
        <dbReference type="Proteomes" id="UP000823872"/>
    </source>
</evidence>
<dbReference type="Pfam" id="PF01442">
    <property type="entry name" value="Apolipoprotein"/>
    <property type="match status" value="1"/>
</dbReference>
<comment type="similarity">
    <text evidence="3">Belongs to the apolipoprotein A1/A4/E family.</text>
</comment>
<keyword evidence="12" id="KW-0446">Lipid-binding</keyword>
<evidence type="ECO:0000256" key="9">
    <source>
        <dbReference type="ARBA" id="ARBA00022737"/>
    </source>
</evidence>
<feature type="coiled-coil region" evidence="16">
    <location>
        <begin position="435"/>
        <end position="480"/>
    </location>
</feature>
<keyword evidence="10" id="KW-0967">Endosome</keyword>
<dbReference type="InterPro" id="IPR050163">
    <property type="entry name" value="Apolipoprotein_A1/A4/E"/>
</dbReference>